<dbReference type="RefSeq" id="WP_155475793.1">
    <property type="nucleotide sequence ID" value="NZ_WNKU01000005.1"/>
</dbReference>
<accession>A0A6I3SIN4</accession>
<evidence type="ECO:0000313" key="2">
    <source>
        <dbReference type="Proteomes" id="UP000430670"/>
    </source>
</evidence>
<dbReference type="AlphaFoldDB" id="A0A6I3SIN4"/>
<evidence type="ECO:0000313" key="1">
    <source>
        <dbReference type="EMBL" id="MTV48700.1"/>
    </source>
</evidence>
<gene>
    <name evidence="1" type="ORF">GJ688_06870</name>
</gene>
<keyword evidence="2" id="KW-1185">Reference proteome</keyword>
<proteinExistence type="predicted"/>
<organism evidence="1 2">
    <name type="scientific">Heliobacterium mobile</name>
    <name type="common">Heliobacillus mobilis</name>
    <dbReference type="NCBI Taxonomy" id="28064"/>
    <lineage>
        <taxon>Bacteria</taxon>
        <taxon>Bacillati</taxon>
        <taxon>Bacillota</taxon>
        <taxon>Clostridia</taxon>
        <taxon>Eubacteriales</taxon>
        <taxon>Heliobacteriaceae</taxon>
        <taxon>Heliobacterium</taxon>
    </lineage>
</organism>
<comment type="caution">
    <text evidence="1">The sequence shown here is derived from an EMBL/GenBank/DDBJ whole genome shotgun (WGS) entry which is preliminary data.</text>
</comment>
<dbReference type="EMBL" id="WNKU01000005">
    <property type="protein sequence ID" value="MTV48700.1"/>
    <property type="molecule type" value="Genomic_DNA"/>
</dbReference>
<protein>
    <submittedName>
        <fullName evidence="1">Uncharacterized protein</fullName>
    </submittedName>
</protein>
<name>A0A6I3SIN4_HELMO</name>
<sequence length="107" mass="12541">MKKEIVALDNLIDGYMATLPPGMREKEMARIFNRLQAFCAWFYGTYGRYPYIDDFSGDIYRTARTAFIKSRPEEPLRAIQAHFQTIVDVDMFAEWLHIRPYVSISHG</sequence>
<reference evidence="1 2" key="1">
    <citation type="submission" date="2019-11" db="EMBL/GenBank/DDBJ databases">
        <title>Whole-genome sequence of a the green, strictly anaerobic photosynthetic bacterium Heliobacillus mobilis DSM 6151.</title>
        <authorList>
            <person name="Kyndt J.A."/>
            <person name="Meyer T.E."/>
        </authorList>
    </citation>
    <scope>NUCLEOTIDE SEQUENCE [LARGE SCALE GENOMIC DNA]</scope>
    <source>
        <strain evidence="1 2">DSM 6151</strain>
    </source>
</reference>
<dbReference type="Proteomes" id="UP000430670">
    <property type="component" value="Unassembled WGS sequence"/>
</dbReference>